<reference evidence="1" key="1">
    <citation type="submission" date="2022-04" db="EMBL/GenBank/DDBJ databases">
        <title>Chromosome-scale genome assembly of Holotrichia oblita Faldermann.</title>
        <authorList>
            <person name="Rongchong L."/>
        </authorList>
    </citation>
    <scope>NUCLEOTIDE SEQUENCE</scope>
    <source>
        <strain evidence="1">81SQS9</strain>
    </source>
</reference>
<comment type="caution">
    <text evidence="1">The sequence shown here is derived from an EMBL/GenBank/DDBJ whole genome shotgun (WGS) entry which is preliminary data.</text>
</comment>
<accession>A0ACB9T6L6</accession>
<protein>
    <submittedName>
        <fullName evidence="1">Uncharacterized protein</fullName>
    </submittedName>
</protein>
<evidence type="ECO:0000313" key="1">
    <source>
        <dbReference type="EMBL" id="KAI4462451.1"/>
    </source>
</evidence>
<proteinExistence type="predicted"/>
<sequence>MPGTGWYKPLLRHHRDLSERVPEADIQKWFSQIETSIKEKNYFDILEQPERVFKSDETCFMLCPKNKSVLASKGETTPPFVIYPYQRLPAPIAVSVPDEWGVGTSPNSWMKP</sequence>
<dbReference type="Proteomes" id="UP001056778">
    <property type="component" value="Chromosome 4"/>
</dbReference>
<name>A0ACB9T6L6_HOLOL</name>
<keyword evidence="2" id="KW-1185">Reference proteome</keyword>
<dbReference type="EMBL" id="CM043018">
    <property type="protein sequence ID" value="KAI4462451.1"/>
    <property type="molecule type" value="Genomic_DNA"/>
</dbReference>
<organism evidence="1 2">
    <name type="scientific">Holotrichia oblita</name>
    <name type="common">Chafer beetle</name>
    <dbReference type="NCBI Taxonomy" id="644536"/>
    <lineage>
        <taxon>Eukaryota</taxon>
        <taxon>Metazoa</taxon>
        <taxon>Ecdysozoa</taxon>
        <taxon>Arthropoda</taxon>
        <taxon>Hexapoda</taxon>
        <taxon>Insecta</taxon>
        <taxon>Pterygota</taxon>
        <taxon>Neoptera</taxon>
        <taxon>Endopterygota</taxon>
        <taxon>Coleoptera</taxon>
        <taxon>Polyphaga</taxon>
        <taxon>Scarabaeiformia</taxon>
        <taxon>Scarabaeidae</taxon>
        <taxon>Melolonthinae</taxon>
        <taxon>Holotrichia</taxon>
    </lineage>
</organism>
<gene>
    <name evidence="1" type="ORF">MML48_4g00003908</name>
</gene>
<evidence type="ECO:0000313" key="2">
    <source>
        <dbReference type="Proteomes" id="UP001056778"/>
    </source>
</evidence>